<evidence type="ECO:0000313" key="3">
    <source>
        <dbReference type="Proteomes" id="UP000030988"/>
    </source>
</evidence>
<gene>
    <name evidence="2" type="ORF">PK98_11175</name>
</gene>
<accession>A0A0B2BU48</accession>
<keyword evidence="3" id="KW-1185">Reference proteome</keyword>
<dbReference type="InterPro" id="IPR046130">
    <property type="entry name" value="DUF6127"/>
</dbReference>
<sequence>MTRREDMLAGLIAQAGGQGTDLVTLRAIVEEASELGAERVLQRLNLGDDRAQGDIDELRDLLSAWRAAKSSVWKAVIEWLVRGAMALLLIGIAVRLNVPEMLR</sequence>
<evidence type="ECO:0000313" key="2">
    <source>
        <dbReference type="EMBL" id="KHL25083.1"/>
    </source>
</evidence>
<comment type="caution">
    <text evidence="2">The sequence shown here is derived from an EMBL/GenBank/DDBJ whole genome shotgun (WGS) entry which is preliminary data.</text>
</comment>
<dbReference type="AlphaFoldDB" id="A0A0B2BU48"/>
<feature type="transmembrane region" description="Helical" evidence="1">
    <location>
        <begin position="79"/>
        <end position="98"/>
    </location>
</feature>
<organism evidence="2 3">
    <name type="scientific">Croceibacterium mercuriale</name>
    <dbReference type="NCBI Taxonomy" id="1572751"/>
    <lineage>
        <taxon>Bacteria</taxon>
        <taxon>Pseudomonadati</taxon>
        <taxon>Pseudomonadota</taxon>
        <taxon>Alphaproteobacteria</taxon>
        <taxon>Sphingomonadales</taxon>
        <taxon>Erythrobacteraceae</taxon>
        <taxon>Croceibacterium</taxon>
    </lineage>
</organism>
<dbReference type="OrthoDB" id="7427743at2"/>
<keyword evidence="1" id="KW-0812">Transmembrane</keyword>
<reference evidence="2 3" key="1">
    <citation type="submission" date="2014-11" db="EMBL/GenBank/DDBJ databases">
        <title>Draft genome sequence of Kirrobacter mercurialis.</title>
        <authorList>
            <person name="Coil D.A."/>
            <person name="Eisen J.A."/>
        </authorList>
    </citation>
    <scope>NUCLEOTIDE SEQUENCE [LARGE SCALE GENOMIC DNA]</scope>
    <source>
        <strain evidence="2 3">Coronado</strain>
    </source>
</reference>
<name>A0A0B2BU48_9SPHN</name>
<protein>
    <submittedName>
        <fullName evidence="2">Uncharacterized protein</fullName>
    </submittedName>
</protein>
<dbReference type="Pfam" id="PF19622">
    <property type="entry name" value="DUF6127"/>
    <property type="match status" value="1"/>
</dbReference>
<dbReference type="EMBL" id="JTDN01000002">
    <property type="protein sequence ID" value="KHL25083.1"/>
    <property type="molecule type" value="Genomic_DNA"/>
</dbReference>
<keyword evidence="1" id="KW-0472">Membrane</keyword>
<proteinExistence type="predicted"/>
<dbReference type="Proteomes" id="UP000030988">
    <property type="component" value="Unassembled WGS sequence"/>
</dbReference>
<keyword evidence="1" id="KW-1133">Transmembrane helix</keyword>
<evidence type="ECO:0000256" key="1">
    <source>
        <dbReference type="SAM" id="Phobius"/>
    </source>
</evidence>
<dbReference type="STRING" id="1572751.PK98_11175"/>